<proteinExistence type="predicted"/>
<dbReference type="Proteomes" id="UP000238823">
    <property type="component" value="Unassembled WGS sequence"/>
</dbReference>
<gene>
    <name evidence="2" type="ORF">ENSA7_72610</name>
</gene>
<dbReference type="AlphaFoldDB" id="A0A2S9XUA6"/>
<comment type="caution">
    <text evidence="2">The sequence shown here is derived from an EMBL/GenBank/DDBJ whole genome shotgun (WGS) entry which is preliminary data.</text>
</comment>
<evidence type="ECO:0000256" key="1">
    <source>
        <dbReference type="SAM" id="MobiDB-lite"/>
    </source>
</evidence>
<dbReference type="EMBL" id="PVNL01000135">
    <property type="protein sequence ID" value="PRP96446.1"/>
    <property type="molecule type" value="Genomic_DNA"/>
</dbReference>
<evidence type="ECO:0000313" key="3">
    <source>
        <dbReference type="Proteomes" id="UP000238823"/>
    </source>
</evidence>
<sequence length="31" mass="3338">MLSVRTTAAGERDDSRDALGIEQGTEPPHAR</sequence>
<organism evidence="2 3">
    <name type="scientific">Enhygromyxa salina</name>
    <dbReference type="NCBI Taxonomy" id="215803"/>
    <lineage>
        <taxon>Bacteria</taxon>
        <taxon>Pseudomonadati</taxon>
        <taxon>Myxococcota</taxon>
        <taxon>Polyangia</taxon>
        <taxon>Nannocystales</taxon>
        <taxon>Nannocystaceae</taxon>
        <taxon>Enhygromyxa</taxon>
    </lineage>
</organism>
<feature type="compositionally biased region" description="Basic and acidic residues" evidence="1">
    <location>
        <begin position="10"/>
        <end position="19"/>
    </location>
</feature>
<name>A0A2S9XUA6_9BACT</name>
<accession>A0A2S9XUA6</accession>
<evidence type="ECO:0000313" key="2">
    <source>
        <dbReference type="EMBL" id="PRP96446.1"/>
    </source>
</evidence>
<reference evidence="2 3" key="1">
    <citation type="submission" date="2018-03" db="EMBL/GenBank/DDBJ databases">
        <title>Draft Genome Sequences of the Obligatory Marine Myxobacteria Enhygromyxa salina SWB007.</title>
        <authorList>
            <person name="Poehlein A."/>
            <person name="Moghaddam J.A."/>
            <person name="Harms H."/>
            <person name="Alanjari M."/>
            <person name="Koenig G.M."/>
            <person name="Daniel R."/>
            <person name="Schaeberle T.F."/>
        </authorList>
    </citation>
    <scope>NUCLEOTIDE SEQUENCE [LARGE SCALE GENOMIC DNA]</scope>
    <source>
        <strain evidence="2 3">SWB007</strain>
    </source>
</reference>
<protein>
    <submittedName>
        <fullName evidence="2">Uncharacterized protein</fullName>
    </submittedName>
</protein>
<feature type="region of interest" description="Disordered" evidence="1">
    <location>
        <begin position="1"/>
        <end position="31"/>
    </location>
</feature>